<feature type="transmembrane region" description="Helical" evidence="7">
    <location>
        <begin position="207"/>
        <end position="230"/>
    </location>
</feature>
<dbReference type="PROSITE" id="PS50928">
    <property type="entry name" value="ABC_TM1"/>
    <property type="match status" value="1"/>
</dbReference>
<feature type="transmembrane region" description="Helical" evidence="7">
    <location>
        <begin position="251"/>
        <end position="274"/>
    </location>
</feature>
<dbReference type="CDD" id="cd06261">
    <property type="entry name" value="TM_PBP2"/>
    <property type="match status" value="1"/>
</dbReference>
<evidence type="ECO:0000256" key="4">
    <source>
        <dbReference type="ARBA" id="ARBA00022692"/>
    </source>
</evidence>
<keyword evidence="6 7" id="KW-0472">Membrane</keyword>
<keyword evidence="4 7" id="KW-0812">Transmembrane</keyword>
<dbReference type="RefSeq" id="WP_261956444.1">
    <property type="nucleotide sequence ID" value="NZ_AP026073.1"/>
</dbReference>
<gene>
    <name evidence="10" type="ORF">HEK616_66440</name>
</gene>
<dbReference type="PANTHER" id="PTHR30193">
    <property type="entry name" value="ABC TRANSPORTER PERMEASE PROTEIN"/>
    <property type="match status" value="1"/>
</dbReference>
<dbReference type="InterPro" id="IPR000515">
    <property type="entry name" value="MetI-like"/>
</dbReference>
<keyword evidence="3" id="KW-1003">Cell membrane</keyword>
<dbReference type="EMBL" id="AP026073">
    <property type="protein sequence ID" value="BDM73157.1"/>
    <property type="molecule type" value="Genomic_DNA"/>
</dbReference>
<protein>
    <recommendedName>
        <fullName evidence="9">ABC transmembrane type-1 domain-containing protein</fullName>
    </recommendedName>
</protein>
<dbReference type="InterPro" id="IPR035906">
    <property type="entry name" value="MetI-like_sf"/>
</dbReference>
<proteinExistence type="inferred from homology"/>
<feature type="region of interest" description="Disordered" evidence="8">
    <location>
        <begin position="1"/>
        <end position="37"/>
    </location>
</feature>
<keyword evidence="11" id="KW-1185">Reference proteome</keyword>
<sequence>MAPAVGDPALPSAPPPAQRPALRRTGRPTSVPRLSPGVPRASRAIRRRQTVIAYLFLAPTLLFFLVFLVLPLLFAALLALSRWTGFDLSDIRPVGMANFADLFAHGSTFLTPILTNTLLYAFGTVVLALCGALVIAHCVNRLRFRGFWRTLYFLPLVTTVVAVGNVWKYMYEPGGLINGVLNGLGLPSLAFLQDPDTALPSVIVVQAWASTGSAILILTAGLTAIPGVYYEAAELDGAGDRTIFWRITLPLLRPSLLFVCLTQFIAGLQSFALINVMTGDGGPGDATNVAALEMYQQAFRYGDWGIAGAAAFVLFLVIAVITALQLWLFRRKDEEA</sequence>
<dbReference type="InterPro" id="IPR051393">
    <property type="entry name" value="ABC_transporter_permease"/>
</dbReference>
<reference evidence="10" key="1">
    <citation type="submission" date="2022-06" db="EMBL/GenBank/DDBJ databases">
        <title>Complete genome sequence of Streptomyces nigrescens HEK616.</title>
        <authorList>
            <person name="Asamizu S."/>
            <person name="Onaka H."/>
        </authorList>
    </citation>
    <scope>NUCLEOTIDE SEQUENCE</scope>
    <source>
        <strain evidence="10">HEK616</strain>
    </source>
</reference>
<keyword evidence="2 7" id="KW-0813">Transport</keyword>
<feature type="domain" description="ABC transmembrane type-1" evidence="9">
    <location>
        <begin position="114"/>
        <end position="325"/>
    </location>
</feature>
<evidence type="ECO:0000259" key="9">
    <source>
        <dbReference type="PROSITE" id="PS50928"/>
    </source>
</evidence>
<evidence type="ECO:0000256" key="7">
    <source>
        <dbReference type="RuleBase" id="RU363032"/>
    </source>
</evidence>
<evidence type="ECO:0000256" key="1">
    <source>
        <dbReference type="ARBA" id="ARBA00004651"/>
    </source>
</evidence>
<comment type="subcellular location">
    <subcellularLocation>
        <location evidence="1 7">Cell membrane</location>
        <topology evidence="1 7">Multi-pass membrane protein</topology>
    </subcellularLocation>
</comment>
<dbReference type="SUPFAM" id="SSF161098">
    <property type="entry name" value="MetI-like"/>
    <property type="match status" value="1"/>
</dbReference>
<evidence type="ECO:0000313" key="11">
    <source>
        <dbReference type="Proteomes" id="UP001059597"/>
    </source>
</evidence>
<name>A0ABN6R405_STRNI</name>
<dbReference type="Pfam" id="PF00528">
    <property type="entry name" value="BPD_transp_1"/>
    <property type="match status" value="1"/>
</dbReference>
<evidence type="ECO:0000256" key="2">
    <source>
        <dbReference type="ARBA" id="ARBA00022448"/>
    </source>
</evidence>
<evidence type="ECO:0000313" key="10">
    <source>
        <dbReference type="EMBL" id="BDM73157.1"/>
    </source>
</evidence>
<accession>A0ABN6R405</accession>
<feature type="transmembrane region" description="Helical" evidence="7">
    <location>
        <begin position="304"/>
        <end position="329"/>
    </location>
</feature>
<dbReference type="Proteomes" id="UP001059597">
    <property type="component" value="Chromosome"/>
</dbReference>
<organism evidence="10 11">
    <name type="scientific">Streptomyces nigrescens</name>
    <dbReference type="NCBI Taxonomy" id="1920"/>
    <lineage>
        <taxon>Bacteria</taxon>
        <taxon>Bacillati</taxon>
        <taxon>Actinomycetota</taxon>
        <taxon>Actinomycetes</taxon>
        <taxon>Kitasatosporales</taxon>
        <taxon>Streptomycetaceae</taxon>
        <taxon>Streptomyces</taxon>
    </lineage>
</organism>
<evidence type="ECO:0000256" key="8">
    <source>
        <dbReference type="SAM" id="MobiDB-lite"/>
    </source>
</evidence>
<dbReference type="PANTHER" id="PTHR30193:SF37">
    <property type="entry name" value="INNER MEMBRANE ABC TRANSPORTER PERMEASE PROTEIN YCJO"/>
    <property type="match status" value="1"/>
</dbReference>
<feature type="transmembrane region" description="Helical" evidence="7">
    <location>
        <begin position="118"/>
        <end position="139"/>
    </location>
</feature>
<feature type="transmembrane region" description="Helical" evidence="7">
    <location>
        <begin position="151"/>
        <end position="171"/>
    </location>
</feature>
<comment type="similarity">
    <text evidence="7">Belongs to the binding-protein-dependent transport system permease family.</text>
</comment>
<evidence type="ECO:0000256" key="3">
    <source>
        <dbReference type="ARBA" id="ARBA00022475"/>
    </source>
</evidence>
<evidence type="ECO:0000256" key="5">
    <source>
        <dbReference type="ARBA" id="ARBA00022989"/>
    </source>
</evidence>
<evidence type="ECO:0000256" key="6">
    <source>
        <dbReference type="ARBA" id="ARBA00023136"/>
    </source>
</evidence>
<dbReference type="Gene3D" id="1.10.3720.10">
    <property type="entry name" value="MetI-like"/>
    <property type="match status" value="1"/>
</dbReference>
<keyword evidence="5 7" id="KW-1133">Transmembrane helix</keyword>
<feature type="transmembrane region" description="Helical" evidence="7">
    <location>
        <begin position="51"/>
        <end position="80"/>
    </location>
</feature>